<keyword evidence="7" id="KW-1185">Reference proteome</keyword>
<evidence type="ECO:0000256" key="2">
    <source>
        <dbReference type="ARBA" id="ARBA00022801"/>
    </source>
</evidence>
<dbReference type="OrthoDB" id="2012139at2759"/>
<dbReference type="EMBL" id="VIBQ01000014">
    <property type="protein sequence ID" value="KAB8349802.1"/>
    <property type="molecule type" value="Genomic_DNA"/>
</dbReference>
<accession>A0A5N6KWN0</accession>
<protein>
    <recommendedName>
        <fullName evidence="3">Carboxylic ester hydrolase</fullName>
        <ecNumber evidence="3">3.1.1.-</ecNumber>
    </recommendedName>
</protein>
<feature type="domain" description="Carboxylesterase type B" evidence="5">
    <location>
        <begin position="7"/>
        <end position="384"/>
    </location>
</feature>
<dbReference type="InterPro" id="IPR019826">
    <property type="entry name" value="Carboxylesterase_B_AS"/>
</dbReference>
<dbReference type="GO" id="GO:0016787">
    <property type="term" value="F:hydrolase activity"/>
    <property type="evidence" value="ECO:0007669"/>
    <property type="project" value="UniProtKB-KW"/>
</dbReference>
<keyword evidence="2 3" id="KW-0378">Hydrolase</keyword>
<reference evidence="6 7" key="1">
    <citation type="submission" date="2019-06" db="EMBL/GenBank/DDBJ databases">
        <title>A chromosomal-level reference genome of Carpinus fangiana (Coryloideae, Betulaceae).</title>
        <authorList>
            <person name="Yang X."/>
            <person name="Wang Z."/>
            <person name="Zhang L."/>
            <person name="Hao G."/>
            <person name="Liu J."/>
            <person name="Yang Y."/>
        </authorList>
    </citation>
    <scope>NUCLEOTIDE SEQUENCE [LARGE SCALE GENOMIC DNA]</scope>
    <source>
        <strain evidence="6">Cfa_2016G</strain>
        <tissue evidence="6">Leaf</tissue>
    </source>
</reference>
<gene>
    <name evidence="6" type="ORF">FH972_023815</name>
</gene>
<dbReference type="AlphaFoldDB" id="A0A5N6KWN0"/>
<dbReference type="Pfam" id="PF00135">
    <property type="entry name" value="COesterase"/>
    <property type="match status" value="1"/>
</dbReference>
<dbReference type="SUPFAM" id="SSF53474">
    <property type="entry name" value="alpha/beta-Hydrolases"/>
    <property type="match status" value="1"/>
</dbReference>
<dbReference type="Gene3D" id="3.40.50.1820">
    <property type="entry name" value="alpha/beta hydrolase"/>
    <property type="match status" value="1"/>
</dbReference>
<evidence type="ECO:0000313" key="6">
    <source>
        <dbReference type="EMBL" id="KAB8349802.1"/>
    </source>
</evidence>
<dbReference type="PANTHER" id="PTHR11559">
    <property type="entry name" value="CARBOXYLESTERASE"/>
    <property type="match status" value="1"/>
</dbReference>
<evidence type="ECO:0000259" key="5">
    <source>
        <dbReference type="Pfam" id="PF00135"/>
    </source>
</evidence>
<proteinExistence type="inferred from homology"/>
<organism evidence="6 7">
    <name type="scientific">Carpinus fangiana</name>
    <dbReference type="NCBI Taxonomy" id="176857"/>
    <lineage>
        <taxon>Eukaryota</taxon>
        <taxon>Viridiplantae</taxon>
        <taxon>Streptophyta</taxon>
        <taxon>Embryophyta</taxon>
        <taxon>Tracheophyta</taxon>
        <taxon>Spermatophyta</taxon>
        <taxon>Magnoliopsida</taxon>
        <taxon>eudicotyledons</taxon>
        <taxon>Gunneridae</taxon>
        <taxon>Pentapetalae</taxon>
        <taxon>rosids</taxon>
        <taxon>fabids</taxon>
        <taxon>Fagales</taxon>
        <taxon>Betulaceae</taxon>
        <taxon>Carpinus</taxon>
    </lineage>
</organism>
<dbReference type="EC" id="3.1.1.-" evidence="3"/>
<evidence type="ECO:0000256" key="1">
    <source>
        <dbReference type="ARBA" id="ARBA00005964"/>
    </source>
</evidence>
<dbReference type="Proteomes" id="UP000327013">
    <property type="component" value="Unassembled WGS sequence"/>
</dbReference>
<evidence type="ECO:0000256" key="4">
    <source>
        <dbReference type="SAM" id="MobiDB-lite"/>
    </source>
</evidence>
<evidence type="ECO:0000313" key="7">
    <source>
        <dbReference type="Proteomes" id="UP000327013"/>
    </source>
</evidence>
<evidence type="ECO:0000256" key="3">
    <source>
        <dbReference type="RuleBase" id="RU361235"/>
    </source>
</evidence>
<name>A0A5N6KWN0_9ROSI</name>
<dbReference type="InterPro" id="IPR050309">
    <property type="entry name" value="Type-B_Carboxylest/Lipase"/>
</dbReference>
<feature type="region of interest" description="Disordered" evidence="4">
    <location>
        <begin position="236"/>
        <end position="270"/>
    </location>
</feature>
<dbReference type="InterPro" id="IPR029058">
    <property type="entry name" value="AB_hydrolase_fold"/>
</dbReference>
<sequence>MDRTPKNFVSVVIQYRLGAFGFMAGPDIAAHGVLNAGMLDQTLALQWVQRYIHLFGGDPSRVTIAGESAGAGSVILHSTAYGGTVGTSLWQSGYAASTYLPPEYPPTHPQSNLVYNTFVEQAGCNGAKDKYACLQSKDTLTLQKANYQLAFHAAPYGLYGYAPVIDGDFIRTRTSVQLAEKRVNGKHIMVGTAANEGVGFTPFNLTTQAATMQYLHSILPGFSAADVATVLAHYPLDTEGEPDSPSAPQPRKFATDGVHSPSALNTSSWATGEQQRADNILAELVFVCPRYWLADAFSAKGSHGRTTAHSFQWSVIPATHASTEALFVGPQPPFVASETVRTFVDALTSLITKGDPGCIGSNKTIHWPQWEAGGSRFLNLNQTGGVVQSIEVIPGTGFEVDAYVGNGLEGNVAAFDGDAWEGGRGKRCDFWREMSAKVPY</sequence>
<dbReference type="InterPro" id="IPR002018">
    <property type="entry name" value="CarbesteraseB"/>
</dbReference>
<comment type="caution">
    <text evidence="6">The sequence shown here is derived from an EMBL/GenBank/DDBJ whole genome shotgun (WGS) entry which is preliminary data.</text>
</comment>
<dbReference type="PROSITE" id="PS00122">
    <property type="entry name" value="CARBOXYLESTERASE_B_1"/>
    <property type="match status" value="1"/>
</dbReference>
<comment type="similarity">
    <text evidence="1 3">Belongs to the type-B carboxylesterase/lipase family.</text>
</comment>